<name>A0AAD6J8D5_9ROSI</name>
<comment type="caution">
    <text evidence="1">The sequence shown here is derived from an EMBL/GenBank/DDBJ whole genome shotgun (WGS) entry which is preliminary data.</text>
</comment>
<dbReference type="AlphaFoldDB" id="A0AAD6J8D5"/>
<gene>
    <name evidence="1" type="ORF">OIU84_015628</name>
</gene>
<dbReference type="EMBL" id="JAPFFJ010000019">
    <property type="protein sequence ID" value="KAJ6400007.1"/>
    <property type="molecule type" value="Genomic_DNA"/>
</dbReference>
<protein>
    <submittedName>
        <fullName evidence="1">Uncharacterized protein</fullName>
    </submittedName>
</protein>
<evidence type="ECO:0000313" key="1">
    <source>
        <dbReference type="EMBL" id="KAJ6400007.1"/>
    </source>
</evidence>
<proteinExistence type="predicted"/>
<reference evidence="1 2" key="1">
    <citation type="journal article" date="2023" name="Int. J. Mol. Sci.">
        <title>De Novo Assembly and Annotation of 11 Diverse Shrub Willow (Salix) Genomes Reveals Novel Gene Organization in Sex-Linked Regions.</title>
        <authorList>
            <person name="Hyden B."/>
            <person name="Feng K."/>
            <person name="Yates T.B."/>
            <person name="Jawdy S."/>
            <person name="Cereghino C."/>
            <person name="Smart L.B."/>
            <person name="Muchero W."/>
        </authorList>
    </citation>
    <scope>NUCLEOTIDE SEQUENCE [LARGE SCALE GENOMIC DNA]</scope>
    <source>
        <tissue evidence="1">Shoot tip</tissue>
    </source>
</reference>
<evidence type="ECO:0000313" key="2">
    <source>
        <dbReference type="Proteomes" id="UP001162972"/>
    </source>
</evidence>
<dbReference type="Proteomes" id="UP001162972">
    <property type="component" value="Chromosome 14"/>
</dbReference>
<accession>A0AAD6J8D5</accession>
<sequence>MTSFTRERSFSIHSNFKPNLDLYISRQAFEVLVGNDHIRQLKSNDAVQCSRYRKAACQ</sequence>
<keyword evidence="2" id="KW-1185">Reference proteome</keyword>
<organism evidence="1 2">
    <name type="scientific">Salix udensis</name>
    <dbReference type="NCBI Taxonomy" id="889485"/>
    <lineage>
        <taxon>Eukaryota</taxon>
        <taxon>Viridiplantae</taxon>
        <taxon>Streptophyta</taxon>
        <taxon>Embryophyta</taxon>
        <taxon>Tracheophyta</taxon>
        <taxon>Spermatophyta</taxon>
        <taxon>Magnoliopsida</taxon>
        <taxon>eudicotyledons</taxon>
        <taxon>Gunneridae</taxon>
        <taxon>Pentapetalae</taxon>
        <taxon>rosids</taxon>
        <taxon>fabids</taxon>
        <taxon>Malpighiales</taxon>
        <taxon>Salicaceae</taxon>
        <taxon>Saliceae</taxon>
        <taxon>Salix</taxon>
    </lineage>
</organism>